<reference evidence="23" key="1">
    <citation type="journal article" date="2014" name="Mol. Phylogenet. Evol.">
        <title>Molecular systematics and historical biogeography of the Nocomis biguttatus species group (Teleostei: Cyprinidae): Nuclear and mitochondrial introgression and a cryptic Ozark species.</title>
        <authorList>
            <person name="Echelle A.A."/>
            <person name="Schwemm M.R."/>
            <person name="Lang N.J."/>
            <person name="Nagle B.C."/>
            <person name="Simons A.M."/>
            <person name="Unmack P.J."/>
            <person name="Fisher W.L."/>
            <person name="Hoagstrom C.W."/>
        </authorList>
    </citation>
    <scope>NUCLEOTIDE SEQUENCE</scope>
</reference>
<keyword evidence="15 20" id="KW-0496">Mitochondrion</keyword>
<dbReference type="GO" id="GO:0045275">
    <property type="term" value="C:respiratory chain complex III"/>
    <property type="evidence" value="ECO:0007669"/>
    <property type="project" value="InterPro"/>
</dbReference>
<dbReference type="InterPro" id="IPR030689">
    <property type="entry name" value="Cytochrome_b"/>
</dbReference>
<keyword evidence="6 19" id="KW-0349">Heme</keyword>
<keyword evidence="5 20" id="KW-0813">Transport</keyword>
<proteinExistence type="inferred from homology"/>
<feature type="transmembrane region" description="Helical" evidence="20">
    <location>
        <begin position="229"/>
        <end position="250"/>
    </location>
</feature>
<dbReference type="GO" id="GO:0005743">
    <property type="term" value="C:mitochondrial inner membrane"/>
    <property type="evidence" value="ECO:0007669"/>
    <property type="project" value="UniProtKB-SubCell"/>
</dbReference>
<evidence type="ECO:0000256" key="20">
    <source>
        <dbReference type="RuleBase" id="RU362117"/>
    </source>
</evidence>
<dbReference type="Pfam" id="PF00033">
    <property type="entry name" value="Cytochrome_B"/>
    <property type="match status" value="1"/>
</dbReference>
<comment type="cofactor">
    <cofactor evidence="19">
        <name>heme</name>
        <dbReference type="ChEBI" id="CHEBI:30413"/>
    </cofactor>
    <text evidence="19">Binds 2 heme groups non-covalently.</text>
</comment>
<feature type="transmembrane region" description="Helical" evidence="20">
    <location>
        <begin position="113"/>
        <end position="133"/>
    </location>
</feature>
<comment type="cofactor">
    <cofactor evidence="20">
        <name>heme b</name>
        <dbReference type="ChEBI" id="CHEBI:60344"/>
    </cofactor>
    <text evidence="20">Binds 2 heme groups non-covalently.</text>
</comment>
<evidence type="ECO:0000256" key="18">
    <source>
        <dbReference type="PIRSR" id="PIRSR038885-1"/>
    </source>
</evidence>
<evidence type="ECO:0000256" key="11">
    <source>
        <dbReference type="ARBA" id="ARBA00022982"/>
    </source>
</evidence>
<comment type="subunit">
    <text evidence="3">The cytochrome bc1 complex contains 3 respiratory subunits (MT-CYB, CYC1 and UQCRFS1), 2 core proteins (UQCRC1 and UQCRC2) and probably 6 low-molecular weight proteins.</text>
</comment>
<comment type="function">
    <text evidence="1 20">Component of the ubiquinol-cytochrome c reductase complex (complex III or cytochrome b-c1 complex) that is part of the mitochondrial respiratory chain. The b-c1 complex mediates electron transfer from ubiquinol to cytochrome c. Contributes to the generation of a proton gradient across the mitochondrial membrane that is then used for ATP synthesis.</text>
</comment>
<geneLocation type="mitochondrion" evidence="23"/>
<feature type="transmembrane region" description="Helical" evidence="20">
    <location>
        <begin position="320"/>
        <end position="341"/>
    </location>
</feature>
<feature type="transmembrane region" description="Helical" evidence="20">
    <location>
        <begin position="177"/>
        <end position="200"/>
    </location>
</feature>
<evidence type="ECO:0000256" key="8">
    <source>
        <dbReference type="ARBA" id="ARBA00022692"/>
    </source>
</evidence>
<keyword evidence="13 19" id="KW-0408">Iron</keyword>
<dbReference type="FunFam" id="1.20.810.10:FF:000002">
    <property type="entry name" value="Cytochrome b"/>
    <property type="match status" value="1"/>
</dbReference>
<dbReference type="PANTHER" id="PTHR19271:SF16">
    <property type="entry name" value="CYTOCHROME B"/>
    <property type="match status" value="1"/>
</dbReference>
<dbReference type="InterPro" id="IPR036150">
    <property type="entry name" value="Cyt_b/b6_C_sf"/>
</dbReference>
<evidence type="ECO:0000259" key="22">
    <source>
        <dbReference type="PROSITE" id="PS51003"/>
    </source>
</evidence>
<organism evidence="23">
    <name type="scientific">Nocomis effusus</name>
    <dbReference type="NCBI Taxonomy" id="1042307"/>
    <lineage>
        <taxon>Eukaryota</taxon>
        <taxon>Metazoa</taxon>
        <taxon>Chordata</taxon>
        <taxon>Craniata</taxon>
        <taxon>Vertebrata</taxon>
        <taxon>Euteleostomi</taxon>
        <taxon>Actinopterygii</taxon>
        <taxon>Neopterygii</taxon>
        <taxon>Teleostei</taxon>
        <taxon>Ostariophysi</taxon>
        <taxon>Cypriniformes</taxon>
        <taxon>Leuciscidae</taxon>
        <taxon>Pogonichthyinae</taxon>
        <taxon>Nocomis</taxon>
    </lineage>
</organism>
<dbReference type="Pfam" id="PF00032">
    <property type="entry name" value="Cytochrom_B_C"/>
    <property type="match status" value="1"/>
</dbReference>
<evidence type="ECO:0000256" key="2">
    <source>
        <dbReference type="ARBA" id="ARBA00004448"/>
    </source>
</evidence>
<sequence length="378" mass="42369">MASLRKTYPLMKIANDALVDLPTPSNISALWNFGSLLGLCLITQILTGLFLAMHYTSDISTAFSSVAHICRDVNYGWLIRNMHANGASFFFICIYMHIARGLYYGSYLYKETWNIGVILLLLVMMTAFVGYVLPWGQMSFWGATVITNLLSAVPYMGDTLVQWIWGGFSVDNATLTRFFAFHFLLPFVIAGATVLHLLFLHETGSNNPAGLNSDADKISFHPYFSYKDLLGFMLMLLTLMLLTLFFPTLLGDPENFTPANPLVTPPHIQPEWYFLFAYAILRSIPNKLGGVLALLFSILVLLVVPILHTSKQRGLTFRPLTQFLFWTLVADMLILTWIGGMPVEHPYIVIGQIASALYFALFLILAPLAGWVENKALK</sequence>
<keyword evidence="9 19" id="KW-0479">Metal-binding</keyword>
<dbReference type="GO" id="GO:0046872">
    <property type="term" value="F:metal ion binding"/>
    <property type="evidence" value="ECO:0007669"/>
    <property type="project" value="UniProtKB-UniRule"/>
</dbReference>
<accession>A0A096YGK5</accession>
<evidence type="ECO:0000256" key="16">
    <source>
        <dbReference type="ARBA" id="ARBA00023136"/>
    </source>
</evidence>
<evidence type="ECO:0000256" key="19">
    <source>
        <dbReference type="PIRSR" id="PIRSR038885-2"/>
    </source>
</evidence>
<dbReference type="AlphaFoldDB" id="A0A096YGK5"/>
<comment type="similarity">
    <text evidence="17 20">Belongs to the cytochrome b family.</text>
</comment>
<comment type="subcellular location">
    <subcellularLocation>
        <location evidence="2">Mitochondrion inner membrane</location>
        <topology evidence="2">Multi-pass membrane protein</topology>
    </subcellularLocation>
</comment>
<feature type="binding site" evidence="18">
    <location>
        <position position="201"/>
    </location>
    <ligand>
        <name>a ubiquinone</name>
        <dbReference type="ChEBI" id="CHEBI:16389"/>
    </ligand>
</feature>
<keyword evidence="7 20" id="KW-0679">Respiratory chain</keyword>
<dbReference type="PROSITE" id="PS51002">
    <property type="entry name" value="CYTB_NTER"/>
    <property type="match status" value="1"/>
</dbReference>
<evidence type="ECO:0000256" key="5">
    <source>
        <dbReference type="ARBA" id="ARBA00022448"/>
    </source>
</evidence>
<feature type="binding site" description="axial binding residue" evidence="19">
    <location>
        <position position="196"/>
    </location>
    <ligand>
        <name>heme b</name>
        <dbReference type="ChEBI" id="CHEBI:60344"/>
        <label>b566</label>
    </ligand>
    <ligandPart>
        <name>Fe</name>
        <dbReference type="ChEBI" id="CHEBI:18248"/>
    </ligandPart>
</feature>
<feature type="transmembrane region" description="Helical" evidence="20">
    <location>
        <begin position="87"/>
        <end position="107"/>
    </location>
</feature>
<evidence type="ECO:0000256" key="1">
    <source>
        <dbReference type="ARBA" id="ARBA00002566"/>
    </source>
</evidence>
<dbReference type="PANTHER" id="PTHR19271">
    <property type="entry name" value="CYTOCHROME B"/>
    <property type="match status" value="1"/>
</dbReference>
<feature type="binding site" description="axial binding residue" evidence="19">
    <location>
        <position position="97"/>
    </location>
    <ligand>
        <name>heme b</name>
        <dbReference type="ChEBI" id="CHEBI:60344"/>
        <label>b566</label>
    </ligand>
    <ligandPart>
        <name>Fe</name>
        <dbReference type="ChEBI" id="CHEBI:18248"/>
    </ligandPart>
</feature>
<dbReference type="EMBL" id="KM281537">
    <property type="protein sequence ID" value="AIO08333.1"/>
    <property type="molecule type" value="Genomic_DNA"/>
</dbReference>
<dbReference type="CDD" id="cd00284">
    <property type="entry name" value="Cytochrome_b_N"/>
    <property type="match status" value="1"/>
</dbReference>
<dbReference type="GO" id="GO:0006122">
    <property type="term" value="P:mitochondrial electron transport, ubiquinol to cytochrome c"/>
    <property type="evidence" value="ECO:0007669"/>
    <property type="project" value="TreeGrafter"/>
</dbReference>
<keyword evidence="14" id="KW-0830">Ubiquinone</keyword>
<dbReference type="Gene3D" id="1.20.810.10">
    <property type="entry name" value="Cytochrome Bc1 Complex, Chain C"/>
    <property type="match status" value="1"/>
</dbReference>
<evidence type="ECO:0000256" key="15">
    <source>
        <dbReference type="ARBA" id="ARBA00023128"/>
    </source>
</evidence>
<dbReference type="InterPro" id="IPR005797">
    <property type="entry name" value="Cyt_b/b6_N"/>
</dbReference>
<dbReference type="PIRSF" id="PIRSF038885">
    <property type="entry name" value="COB"/>
    <property type="match status" value="1"/>
</dbReference>
<feature type="domain" description="Cytochrome b/b6 C-terminal region profile" evidence="22">
    <location>
        <begin position="210"/>
        <end position="378"/>
    </location>
</feature>
<dbReference type="InterPro" id="IPR027387">
    <property type="entry name" value="Cytb/b6-like_sf"/>
</dbReference>
<evidence type="ECO:0000256" key="9">
    <source>
        <dbReference type="ARBA" id="ARBA00022723"/>
    </source>
</evidence>
<evidence type="ECO:0000313" key="23">
    <source>
        <dbReference type="EMBL" id="AIO08333.1"/>
    </source>
</evidence>
<feature type="transmembrane region" description="Helical" evidence="20">
    <location>
        <begin position="347"/>
        <end position="372"/>
    </location>
</feature>
<dbReference type="InterPro" id="IPR048259">
    <property type="entry name" value="Cytochrome_b_N_euk/bac"/>
</dbReference>
<feature type="transmembrane region" description="Helical" evidence="20">
    <location>
        <begin position="288"/>
        <end position="308"/>
    </location>
</feature>
<evidence type="ECO:0000259" key="21">
    <source>
        <dbReference type="PROSITE" id="PS51002"/>
    </source>
</evidence>
<keyword evidence="11 20" id="KW-0249">Electron transport</keyword>
<feature type="domain" description="Cytochrome b/b6 N-terminal region profile" evidence="21">
    <location>
        <begin position="1"/>
        <end position="209"/>
    </location>
</feature>
<evidence type="ECO:0000256" key="10">
    <source>
        <dbReference type="ARBA" id="ARBA00022792"/>
    </source>
</evidence>
<dbReference type="SUPFAM" id="SSF81648">
    <property type="entry name" value="a domain/subunit of cytochrome bc1 complex (Ubiquinol-cytochrome c reductase)"/>
    <property type="match status" value="1"/>
</dbReference>
<keyword evidence="12 20" id="KW-1133">Transmembrane helix</keyword>
<feature type="transmembrane region" description="Helical" evidence="20">
    <location>
        <begin position="140"/>
        <end position="157"/>
    </location>
</feature>
<dbReference type="InterPro" id="IPR005798">
    <property type="entry name" value="Cyt_b/b6_C"/>
</dbReference>
<evidence type="ECO:0000256" key="7">
    <source>
        <dbReference type="ARBA" id="ARBA00022660"/>
    </source>
</evidence>
<evidence type="ECO:0000256" key="4">
    <source>
        <dbReference type="ARBA" id="ARBA00013531"/>
    </source>
</evidence>
<evidence type="ECO:0000256" key="6">
    <source>
        <dbReference type="ARBA" id="ARBA00022617"/>
    </source>
</evidence>
<feature type="binding site" description="axial binding residue" evidence="19">
    <location>
        <position position="83"/>
    </location>
    <ligand>
        <name>heme b</name>
        <dbReference type="ChEBI" id="CHEBI:60344"/>
        <label>b562</label>
    </ligand>
    <ligandPart>
        <name>Fe</name>
        <dbReference type="ChEBI" id="CHEBI:18248"/>
    </ligandPart>
</feature>
<dbReference type="GO" id="GO:0008121">
    <property type="term" value="F:quinol-cytochrome-c reductase activity"/>
    <property type="evidence" value="ECO:0007669"/>
    <property type="project" value="InterPro"/>
</dbReference>
<keyword evidence="8 20" id="KW-0812">Transmembrane</keyword>
<dbReference type="InterPro" id="IPR048260">
    <property type="entry name" value="Cytochrome_b_C_euk/bac"/>
</dbReference>
<evidence type="ECO:0000256" key="14">
    <source>
        <dbReference type="ARBA" id="ARBA00023075"/>
    </source>
</evidence>
<evidence type="ECO:0000256" key="13">
    <source>
        <dbReference type="ARBA" id="ARBA00023004"/>
    </source>
</evidence>
<keyword evidence="16 20" id="KW-0472">Membrane</keyword>
<evidence type="ECO:0000256" key="17">
    <source>
        <dbReference type="ARBA" id="ARBA00061233"/>
    </source>
</evidence>
<dbReference type="GO" id="GO:0016491">
    <property type="term" value="F:oxidoreductase activity"/>
    <property type="evidence" value="ECO:0007669"/>
    <property type="project" value="UniProtKB-UniRule"/>
</dbReference>
<dbReference type="PROSITE" id="PS51003">
    <property type="entry name" value="CYTB_CTER"/>
    <property type="match status" value="1"/>
</dbReference>
<keyword evidence="10" id="KW-0999">Mitochondrion inner membrane</keyword>
<feature type="binding site" description="axial binding residue" evidence="19">
    <location>
        <position position="182"/>
    </location>
    <ligand>
        <name>heme b</name>
        <dbReference type="ChEBI" id="CHEBI:60344"/>
        <label>b562</label>
    </ligand>
    <ligandPart>
        <name>Fe</name>
        <dbReference type="ChEBI" id="CHEBI:18248"/>
    </ligandPart>
</feature>
<dbReference type="CDD" id="cd00290">
    <property type="entry name" value="cytochrome_b_C"/>
    <property type="match status" value="1"/>
</dbReference>
<dbReference type="InterPro" id="IPR016174">
    <property type="entry name" value="Di-haem_cyt_TM"/>
</dbReference>
<evidence type="ECO:0000256" key="3">
    <source>
        <dbReference type="ARBA" id="ARBA00011660"/>
    </source>
</evidence>
<feature type="transmembrane region" description="Helical" evidence="20">
    <location>
        <begin position="29"/>
        <end position="52"/>
    </location>
</feature>
<dbReference type="SUPFAM" id="SSF81342">
    <property type="entry name" value="Transmembrane di-heme cytochromes"/>
    <property type="match status" value="1"/>
</dbReference>
<protein>
    <recommendedName>
        <fullName evidence="4 20">Cytochrome b</fullName>
    </recommendedName>
</protein>
<name>A0A096YGK5_9TELE</name>
<evidence type="ECO:0000256" key="12">
    <source>
        <dbReference type="ARBA" id="ARBA00022989"/>
    </source>
</evidence>